<evidence type="ECO:0000256" key="4">
    <source>
        <dbReference type="ARBA" id="ARBA00035242"/>
    </source>
</evidence>
<reference evidence="10" key="3">
    <citation type="submission" date="2025-09" db="UniProtKB">
        <authorList>
            <consortium name="Ensembl"/>
        </authorList>
    </citation>
    <scope>IDENTIFICATION</scope>
</reference>
<organism evidence="10 11">
    <name type="scientific">Peromyscus maniculatus bairdii</name>
    <name type="common">Prairie deer mouse</name>
    <dbReference type="NCBI Taxonomy" id="230844"/>
    <lineage>
        <taxon>Eukaryota</taxon>
        <taxon>Metazoa</taxon>
        <taxon>Chordata</taxon>
        <taxon>Craniata</taxon>
        <taxon>Vertebrata</taxon>
        <taxon>Euteleostomi</taxon>
        <taxon>Mammalia</taxon>
        <taxon>Eutheria</taxon>
        <taxon>Euarchontoglires</taxon>
        <taxon>Glires</taxon>
        <taxon>Rodentia</taxon>
        <taxon>Myomorpha</taxon>
        <taxon>Muroidea</taxon>
        <taxon>Cricetidae</taxon>
        <taxon>Neotominae</taxon>
        <taxon>Peromyscus</taxon>
    </lineage>
</organism>
<dbReference type="GO" id="GO:0003735">
    <property type="term" value="F:structural constituent of ribosome"/>
    <property type="evidence" value="ECO:0007669"/>
    <property type="project" value="InterPro"/>
</dbReference>
<accession>A0A8C8W5E6</accession>
<dbReference type="GO" id="GO:0003723">
    <property type="term" value="F:RNA binding"/>
    <property type="evidence" value="ECO:0007669"/>
    <property type="project" value="TreeGrafter"/>
</dbReference>
<dbReference type="InterPro" id="IPR012340">
    <property type="entry name" value="NA-bd_OB-fold"/>
</dbReference>
<dbReference type="Ensembl" id="ENSPEMT00000034090.1">
    <property type="protein sequence ID" value="ENSPEMP00000035924.1"/>
    <property type="gene ID" value="ENSPEMG00000025164.1"/>
</dbReference>
<dbReference type="AlphaFoldDB" id="A0A8C8W5E6"/>
<reference evidence="10" key="2">
    <citation type="submission" date="2025-08" db="UniProtKB">
        <authorList>
            <consortium name="Ensembl"/>
        </authorList>
    </citation>
    <scope>IDENTIFICATION</scope>
</reference>
<evidence type="ECO:0000256" key="2">
    <source>
        <dbReference type="ARBA" id="ARBA00022980"/>
    </source>
</evidence>
<dbReference type="GO" id="GO:0002181">
    <property type="term" value="P:cytoplasmic translation"/>
    <property type="evidence" value="ECO:0007669"/>
    <property type="project" value="TreeGrafter"/>
</dbReference>
<comment type="similarity">
    <text evidence="1">Belongs to the universal ribosomal protein uL2 family.</text>
</comment>
<keyword evidence="11" id="KW-1185">Reference proteome</keyword>
<evidence type="ECO:0000256" key="3">
    <source>
        <dbReference type="ARBA" id="ARBA00023274"/>
    </source>
</evidence>
<sequence>MGHVIQGQRKDGAVRLRAVDVAEWHGYFKGIVKAIVHHPGCRNAPRMQVAFCNPYRFMQRTELLIAAEGIHTGQFENCSRKAQLNVSHVLSMGAKPEGTIVCRLEDEPGDRGSKVISSANSAVVGVMAGRGRTDRPTLKPGRAYHKYNAKRNGWPSVQDVARNPGSVPLEVVTSSTSANPPLSEEMPLLPARQDTTGTKTVQETEN</sequence>
<keyword evidence="2" id="KW-0689">Ribosomal protein</keyword>
<feature type="domain" description="Large ribosomal subunit protein uL2 RNA-binding" evidence="9">
    <location>
        <begin position="2"/>
        <end position="78"/>
    </location>
</feature>
<dbReference type="InterPro" id="IPR008991">
    <property type="entry name" value="Translation_prot_SH3-like_sf"/>
</dbReference>
<protein>
    <recommendedName>
        <fullName evidence="4">Large ribosomal subunit protein uL2</fullName>
    </recommendedName>
    <alternativeName>
        <fullName evidence="5">60S ribosomal protein L8</fullName>
    </alternativeName>
</protein>
<feature type="region of interest" description="Disordered" evidence="7">
    <location>
        <begin position="170"/>
        <end position="206"/>
    </location>
</feature>
<dbReference type="Gene3D" id="4.10.950.10">
    <property type="entry name" value="Ribosomal protein L2, domain 3"/>
    <property type="match status" value="1"/>
</dbReference>
<keyword evidence="3" id="KW-0687">Ribonucleoprotein</keyword>
<evidence type="ECO:0000256" key="1">
    <source>
        <dbReference type="ARBA" id="ARBA00005636"/>
    </source>
</evidence>
<dbReference type="Proteomes" id="UP000694547">
    <property type="component" value="Chromosome 23"/>
</dbReference>
<dbReference type="SMART" id="SM01383">
    <property type="entry name" value="Ribosomal_L2"/>
    <property type="match status" value="1"/>
</dbReference>
<evidence type="ECO:0000313" key="11">
    <source>
        <dbReference type="Proteomes" id="UP000694547"/>
    </source>
</evidence>
<comment type="subunit">
    <text evidence="6">Component of the large ribosomal subunit. Interacts with CRY1.</text>
</comment>
<evidence type="ECO:0000256" key="7">
    <source>
        <dbReference type="SAM" id="MobiDB-lite"/>
    </source>
</evidence>
<dbReference type="PANTHER" id="PTHR13691:SF16">
    <property type="entry name" value="LARGE RIBOSOMAL SUBUNIT PROTEIN UL2"/>
    <property type="match status" value="1"/>
</dbReference>
<feature type="compositionally biased region" description="Polar residues" evidence="7">
    <location>
        <begin position="193"/>
        <end position="206"/>
    </location>
</feature>
<proteinExistence type="inferred from homology"/>
<feature type="domain" description="Large ribosomal subunit protein uL2 C-terminal" evidence="8">
    <location>
        <begin position="84"/>
        <end position="188"/>
    </location>
</feature>
<dbReference type="PANTHER" id="PTHR13691">
    <property type="entry name" value="RIBOSOMAL PROTEIN L2"/>
    <property type="match status" value="1"/>
</dbReference>
<dbReference type="Gene3D" id="2.40.50.140">
    <property type="entry name" value="Nucleic acid-binding proteins"/>
    <property type="match status" value="1"/>
</dbReference>
<dbReference type="GO" id="GO:0022625">
    <property type="term" value="C:cytosolic large ribosomal subunit"/>
    <property type="evidence" value="ECO:0007669"/>
    <property type="project" value="TreeGrafter"/>
</dbReference>
<dbReference type="InterPro" id="IPR002171">
    <property type="entry name" value="Ribosomal_uL2"/>
</dbReference>
<dbReference type="InterPro" id="IPR014726">
    <property type="entry name" value="Ribosomal_uL2_dom3"/>
</dbReference>
<name>A0A8C8W5E6_PERMB</name>
<reference evidence="10 11" key="1">
    <citation type="submission" date="2018-10" db="EMBL/GenBank/DDBJ databases">
        <title>Improved assembly of the deer mouse Peromyscus maniculatus genome.</title>
        <authorList>
            <person name="Lassance J.-M."/>
            <person name="Hoekstra H.E."/>
        </authorList>
    </citation>
    <scope>NUCLEOTIDE SEQUENCE [LARGE SCALE GENOMIC DNA]</scope>
</reference>
<dbReference type="SUPFAM" id="SSF50249">
    <property type="entry name" value="Nucleic acid-binding proteins"/>
    <property type="match status" value="1"/>
</dbReference>
<evidence type="ECO:0000256" key="6">
    <source>
        <dbReference type="ARBA" id="ARBA00047039"/>
    </source>
</evidence>
<evidence type="ECO:0000259" key="8">
    <source>
        <dbReference type="SMART" id="SM01382"/>
    </source>
</evidence>
<evidence type="ECO:0000259" key="9">
    <source>
        <dbReference type="SMART" id="SM01383"/>
    </source>
</evidence>
<dbReference type="InterPro" id="IPR022669">
    <property type="entry name" value="Ribosomal_uL2_C"/>
</dbReference>
<evidence type="ECO:0000256" key="5">
    <source>
        <dbReference type="ARBA" id="ARBA00035350"/>
    </source>
</evidence>
<dbReference type="SMART" id="SM01382">
    <property type="entry name" value="Ribosomal_L2_C"/>
    <property type="match status" value="1"/>
</dbReference>
<evidence type="ECO:0000313" key="10">
    <source>
        <dbReference type="Ensembl" id="ENSPEMP00000035924.1"/>
    </source>
</evidence>
<dbReference type="GeneTree" id="ENSGT00940000153244"/>
<dbReference type="SUPFAM" id="SSF50104">
    <property type="entry name" value="Translation proteins SH3-like domain"/>
    <property type="match status" value="1"/>
</dbReference>
<dbReference type="InterPro" id="IPR022666">
    <property type="entry name" value="Ribosomal_uL2_RNA-bd_dom"/>
</dbReference>